<protein>
    <submittedName>
        <fullName evidence="1">Uncharacterized protein</fullName>
    </submittedName>
</protein>
<organism evidence="1 2">
    <name type="scientific">Neptunomonas qingdaonensis</name>
    <dbReference type="NCBI Taxonomy" id="1045558"/>
    <lineage>
        <taxon>Bacteria</taxon>
        <taxon>Pseudomonadati</taxon>
        <taxon>Pseudomonadota</taxon>
        <taxon>Gammaproteobacteria</taxon>
        <taxon>Oceanospirillales</taxon>
        <taxon>Oceanospirillaceae</taxon>
        <taxon>Neptunomonas</taxon>
    </lineage>
</organism>
<name>A0A1I2VHA6_9GAMM</name>
<keyword evidence="2" id="KW-1185">Reference proteome</keyword>
<accession>A0A1I2VHA6</accession>
<dbReference type="EMBL" id="FOOU01000016">
    <property type="protein sequence ID" value="SFG86856.1"/>
    <property type="molecule type" value="Genomic_DNA"/>
</dbReference>
<dbReference type="Proteomes" id="UP000198623">
    <property type="component" value="Unassembled WGS sequence"/>
</dbReference>
<proteinExistence type="predicted"/>
<gene>
    <name evidence="1" type="ORF">SAMN05216175_11659</name>
</gene>
<sequence>MQRTVSVPSEGRSGYNAIHFIIQEGLSFGIRSEKTA</sequence>
<evidence type="ECO:0000313" key="2">
    <source>
        <dbReference type="Proteomes" id="UP000198623"/>
    </source>
</evidence>
<reference evidence="2" key="1">
    <citation type="submission" date="2016-10" db="EMBL/GenBank/DDBJ databases">
        <authorList>
            <person name="Varghese N."/>
            <person name="Submissions S."/>
        </authorList>
    </citation>
    <scope>NUCLEOTIDE SEQUENCE [LARGE SCALE GENOMIC DNA]</scope>
    <source>
        <strain evidence="2">CGMCC 1.10971</strain>
    </source>
</reference>
<evidence type="ECO:0000313" key="1">
    <source>
        <dbReference type="EMBL" id="SFG86856.1"/>
    </source>
</evidence>
<dbReference type="AlphaFoldDB" id="A0A1I2VHA6"/>